<sequence length="338" mass="35827">MSQHPSHLTTPVPRRAVVTGAAGFIGSHLAHALVQAGAVVVGVDRRDPATDHTAAANLAVLQGLPGYMHVTADLLDCAIEPLLVDANAVFHLAGIPGVRPSWGPRFSEYVASNVLATHRVMEAATRMGVPRLVVASSSSVYGPTDGGASVETDRPQPTSPYAVTKLAEEQLCLAHSTQAHCPTSVVALRYFTVYGPRQRPDMFTHRALTAALTGRPLRLYGDGHQRRDFTYIDDAVTATIVAGTIPTANGVINVGGGSSASLLEVINIANSLTGREIQVHQENPRSGDVLTTRANPGRAHEVLGWRPQVDLHNGMRAQMQALVGELHTSGEKPRVAVV</sequence>
<dbReference type="PANTHER" id="PTHR43245">
    <property type="entry name" value="BIFUNCTIONAL POLYMYXIN RESISTANCE PROTEIN ARNA"/>
    <property type="match status" value="1"/>
</dbReference>
<dbReference type="InterPro" id="IPR050177">
    <property type="entry name" value="Lipid_A_modif_metabolic_enz"/>
</dbReference>
<protein>
    <submittedName>
        <fullName evidence="2">NAD-dependent epimerase/dehydratase family protein</fullName>
    </submittedName>
</protein>
<dbReference type="InterPro" id="IPR036291">
    <property type="entry name" value="NAD(P)-bd_dom_sf"/>
</dbReference>
<comment type="caution">
    <text evidence="2">The sequence shown here is derived from an EMBL/GenBank/DDBJ whole genome shotgun (WGS) entry which is preliminary data.</text>
</comment>
<feature type="domain" description="NAD-dependent epimerase/dehydratase" evidence="1">
    <location>
        <begin position="17"/>
        <end position="255"/>
    </location>
</feature>
<name>A0ABP7LNX3_9ACTN</name>
<dbReference type="RefSeq" id="WP_345279470.1">
    <property type="nucleotide sequence ID" value="NZ_BAABAJ010000003.1"/>
</dbReference>
<gene>
    <name evidence="2" type="ORF">GCM10022244_13480</name>
</gene>
<accession>A0ABP7LNX3</accession>
<dbReference type="Pfam" id="PF01370">
    <property type="entry name" value="Epimerase"/>
    <property type="match status" value="1"/>
</dbReference>
<evidence type="ECO:0000259" key="1">
    <source>
        <dbReference type="Pfam" id="PF01370"/>
    </source>
</evidence>
<evidence type="ECO:0000313" key="3">
    <source>
        <dbReference type="Proteomes" id="UP001501000"/>
    </source>
</evidence>
<dbReference type="PRINTS" id="PR01713">
    <property type="entry name" value="NUCEPIMERASE"/>
</dbReference>
<dbReference type="PANTHER" id="PTHR43245:SF13">
    <property type="entry name" value="UDP-D-APIOSE_UDP-D-XYLOSE SYNTHASE 2"/>
    <property type="match status" value="1"/>
</dbReference>
<dbReference type="Gene3D" id="3.40.50.720">
    <property type="entry name" value="NAD(P)-binding Rossmann-like Domain"/>
    <property type="match status" value="1"/>
</dbReference>
<dbReference type="EMBL" id="BAABAJ010000003">
    <property type="protein sequence ID" value="GAA3904580.1"/>
    <property type="molecule type" value="Genomic_DNA"/>
</dbReference>
<organism evidence="2 3">
    <name type="scientific">Streptomyces gulbargensis</name>
    <dbReference type="NCBI Taxonomy" id="364901"/>
    <lineage>
        <taxon>Bacteria</taxon>
        <taxon>Bacillati</taxon>
        <taxon>Actinomycetota</taxon>
        <taxon>Actinomycetes</taxon>
        <taxon>Kitasatosporales</taxon>
        <taxon>Streptomycetaceae</taxon>
        <taxon>Streptomyces</taxon>
    </lineage>
</organism>
<dbReference type="Proteomes" id="UP001501000">
    <property type="component" value="Unassembled WGS sequence"/>
</dbReference>
<evidence type="ECO:0000313" key="2">
    <source>
        <dbReference type="EMBL" id="GAA3904580.1"/>
    </source>
</evidence>
<proteinExistence type="predicted"/>
<dbReference type="InterPro" id="IPR001509">
    <property type="entry name" value="Epimerase_deHydtase"/>
</dbReference>
<dbReference type="SUPFAM" id="SSF51735">
    <property type="entry name" value="NAD(P)-binding Rossmann-fold domains"/>
    <property type="match status" value="1"/>
</dbReference>
<reference evidence="3" key="1">
    <citation type="journal article" date="2019" name="Int. J. Syst. Evol. Microbiol.">
        <title>The Global Catalogue of Microorganisms (GCM) 10K type strain sequencing project: providing services to taxonomists for standard genome sequencing and annotation.</title>
        <authorList>
            <consortium name="The Broad Institute Genomics Platform"/>
            <consortium name="The Broad Institute Genome Sequencing Center for Infectious Disease"/>
            <person name="Wu L."/>
            <person name="Ma J."/>
        </authorList>
    </citation>
    <scope>NUCLEOTIDE SEQUENCE [LARGE SCALE GENOMIC DNA]</scope>
    <source>
        <strain evidence="3">JCM 16956</strain>
    </source>
</reference>
<keyword evidence="3" id="KW-1185">Reference proteome</keyword>